<sequence length="38" mass="4327">MIFAAVTRSARMCVDEHKNFIGLKDVPAPIAIFRTNRH</sequence>
<accession>H8IRH8</accession>
<evidence type="ECO:0000313" key="2">
    <source>
        <dbReference type="Proteomes" id="UP000008004"/>
    </source>
</evidence>
<dbReference type="EMBL" id="CP003322">
    <property type="protein sequence ID" value="AFC44299.1"/>
    <property type="molecule type" value="Genomic_DNA"/>
</dbReference>
<dbReference type="AlphaFoldDB" id="H8IRH8"/>
<dbReference type="PATRIC" id="fig|487521.10.peg.3092"/>
<evidence type="ECO:0000313" key="1">
    <source>
        <dbReference type="EMBL" id="AFC44299.1"/>
    </source>
</evidence>
<organism evidence="1 2">
    <name type="scientific">Mycobacterium intracellulare (strain ATCC 13950 / DSM 43223 / JCM 6384 / NCTC 13025 / 3600)</name>
    <dbReference type="NCBI Taxonomy" id="487521"/>
    <lineage>
        <taxon>Bacteria</taxon>
        <taxon>Bacillati</taxon>
        <taxon>Actinomycetota</taxon>
        <taxon>Actinomycetes</taxon>
        <taxon>Mycobacteriales</taxon>
        <taxon>Mycobacteriaceae</taxon>
        <taxon>Mycobacterium</taxon>
        <taxon>Mycobacterium avium complex (MAC)</taxon>
    </lineage>
</organism>
<dbReference type="KEGG" id="mia:OCU_30800"/>
<dbReference type="Proteomes" id="UP000008004">
    <property type="component" value="Chromosome"/>
</dbReference>
<proteinExistence type="predicted"/>
<protein>
    <submittedName>
        <fullName evidence="1">Uncharacterized protein</fullName>
    </submittedName>
</protein>
<name>H8IRH8_MYCIA</name>
<reference evidence="1 2" key="1">
    <citation type="journal article" date="2012" name="J. Bacteriol.">
        <title>Complete genome sequence of Mycobacterium intracellulare strain ATCC 13950T.</title>
        <authorList>
            <person name="Kim B.J."/>
            <person name="Choi B.S."/>
            <person name="Lim J.S."/>
            <person name="Choi I.Y."/>
            <person name="Lee J.H."/>
            <person name="Chun J."/>
            <person name="Kook Y.H."/>
            <person name="Kim B.J."/>
        </authorList>
    </citation>
    <scope>NUCLEOTIDE SEQUENCE [LARGE SCALE GENOMIC DNA]</scope>
    <source>
        <strain evidence="2">ATCC 13950 / DSM 43223 / JCM 6384 / NCTC 13025 / 3600</strain>
    </source>
</reference>
<dbReference type="HOGENOM" id="CLU_3330419_0_0_11"/>
<gene>
    <name evidence="1" type="ordered locus">OCU_30800</name>
</gene>